<protein>
    <submittedName>
        <fullName evidence="1">Uncharacterized protein</fullName>
    </submittedName>
</protein>
<comment type="caution">
    <text evidence="1">The sequence shown here is derived from an EMBL/GenBank/DDBJ whole genome shotgun (WGS) entry which is preliminary data.</text>
</comment>
<gene>
    <name evidence="1" type="ORF">JVT61DRAFT_7869</name>
</gene>
<evidence type="ECO:0000313" key="2">
    <source>
        <dbReference type="Proteomes" id="UP000683000"/>
    </source>
</evidence>
<accession>A0A8I2YIT4</accession>
<evidence type="ECO:0000313" key="1">
    <source>
        <dbReference type="EMBL" id="KAG6372397.1"/>
    </source>
</evidence>
<organism evidence="1 2">
    <name type="scientific">Boletus reticuloceps</name>
    <dbReference type="NCBI Taxonomy" id="495285"/>
    <lineage>
        <taxon>Eukaryota</taxon>
        <taxon>Fungi</taxon>
        <taxon>Dikarya</taxon>
        <taxon>Basidiomycota</taxon>
        <taxon>Agaricomycotina</taxon>
        <taxon>Agaricomycetes</taxon>
        <taxon>Agaricomycetidae</taxon>
        <taxon>Boletales</taxon>
        <taxon>Boletineae</taxon>
        <taxon>Boletaceae</taxon>
        <taxon>Boletoideae</taxon>
        <taxon>Boletus</taxon>
    </lineage>
</organism>
<reference evidence="1" key="1">
    <citation type="submission" date="2021-03" db="EMBL/GenBank/DDBJ databases">
        <title>Evolutionary innovations through gain and loss of genes in the ectomycorrhizal Boletales.</title>
        <authorList>
            <person name="Wu G."/>
            <person name="Miyauchi S."/>
            <person name="Morin E."/>
            <person name="Yang Z.-L."/>
            <person name="Xu J."/>
            <person name="Martin F.M."/>
        </authorList>
    </citation>
    <scope>NUCLEOTIDE SEQUENCE</scope>
    <source>
        <strain evidence="1">BR01</strain>
    </source>
</reference>
<keyword evidence="2" id="KW-1185">Reference proteome</keyword>
<name>A0A8I2YIT4_9AGAM</name>
<dbReference type="Pfam" id="PF18759">
    <property type="entry name" value="Plavaka"/>
    <property type="match status" value="1"/>
</dbReference>
<dbReference type="EMBL" id="JAGFBS010000028">
    <property type="protein sequence ID" value="KAG6372397.1"/>
    <property type="molecule type" value="Genomic_DNA"/>
</dbReference>
<dbReference type="InterPro" id="IPR041078">
    <property type="entry name" value="Plavaka"/>
</dbReference>
<sequence length="299" mass="33873">MPNCPRCYRSFPNDKSVALHRAQPTSACNTNLQPERPTIHFQQQKDGVDVVATDPPLGVAEWDVESVDKETATQWDVLMDGTVGLDEHSPHSSSPVDTEPAPIFPTIWTLRSATGCAVDPYTNARSVMGNGQSFLAKFRQDKFAPHREFNPYYPFSTAEDWEVASFLLTSKLSMRAINDFLSLKLIKMLPLSFSSAKELHSHAEMLPSGPSWKFQIVPTTHPTKQLIHLYYRDSLECIESLFNNLLFTDQMDLSPYHLFTTAEWVVQLYTEWMSSDGAWELRVKSCHLSYIHVLKPGSC</sequence>
<dbReference type="Proteomes" id="UP000683000">
    <property type="component" value="Unassembled WGS sequence"/>
</dbReference>
<proteinExistence type="predicted"/>
<dbReference type="AlphaFoldDB" id="A0A8I2YIT4"/>
<dbReference type="OrthoDB" id="2688393at2759"/>